<dbReference type="SMART" id="SM00267">
    <property type="entry name" value="GGDEF"/>
    <property type="match status" value="1"/>
</dbReference>
<reference evidence="4 5" key="1">
    <citation type="submission" date="2017-10" db="EMBL/GenBank/DDBJ databases">
        <title>Nyctiphanis sp. nov., isolated from the stomach of the euphausiid Nyctiphanes simplex (Hansen, 1911) in the Gulf of California.</title>
        <authorList>
            <person name="Gomez-Gil B."/>
            <person name="Aguilar-Mendez M."/>
            <person name="Lopez-Cortes A."/>
            <person name="Gomez-Gutierrez J."/>
            <person name="Roque A."/>
            <person name="Lang E."/>
            <person name="Gonzalez-Castillo A."/>
        </authorList>
    </citation>
    <scope>NUCLEOTIDE SEQUENCE [LARGE SCALE GENOMIC DNA]</scope>
    <source>
        <strain evidence="4 5">CAIM 600</strain>
    </source>
</reference>
<feature type="transmembrane region" description="Helical" evidence="1">
    <location>
        <begin position="222"/>
        <end position="242"/>
    </location>
</feature>
<evidence type="ECO:0000259" key="2">
    <source>
        <dbReference type="PROSITE" id="PS50883"/>
    </source>
</evidence>
<feature type="domain" description="GGDEF" evidence="3">
    <location>
        <begin position="432"/>
        <end position="576"/>
    </location>
</feature>
<evidence type="ECO:0008006" key="6">
    <source>
        <dbReference type="Google" id="ProtNLM"/>
    </source>
</evidence>
<feature type="transmembrane region" description="Helical" evidence="1">
    <location>
        <begin position="290"/>
        <end position="307"/>
    </location>
</feature>
<dbReference type="RefSeq" id="WP_129120914.1">
    <property type="nucleotide sequence ID" value="NZ_PEIB01000002.1"/>
</dbReference>
<dbReference type="InterPro" id="IPR043128">
    <property type="entry name" value="Rev_trsase/Diguanyl_cyclase"/>
</dbReference>
<feature type="transmembrane region" description="Helical" evidence="1">
    <location>
        <begin position="313"/>
        <end position="335"/>
    </location>
</feature>
<dbReference type="PROSITE" id="PS50887">
    <property type="entry name" value="GGDEF"/>
    <property type="match status" value="1"/>
</dbReference>
<dbReference type="CDD" id="cd01948">
    <property type="entry name" value="EAL"/>
    <property type="match status" value="1"/>
</dbReference>
<protein>
    <recommendedName>
        <fullName evidence="6">EAL domain-containing protein</fullName>
    </recommendedName>
</protein>
<keyword evidence="1" id="KW-0472">Membrane</keyword>
<feature type="domain" description="EAL" evidence="2">
    <location>
        <begin position="585"/>
        <end position="838"/>
    </location>
</feature>
<dbReference type="PANTHER" id="PTHR33121">
    <property type="entry name" value="CYCLIC DI-GMP PHOSPHODIESTERASE PDEF"/>
    <property type="match status" value="1"/>
</dbReference>
<dbReference type="GO" id="GO:0071111">
    <property type="term" value="F:cyclic-guanylate-specific phosphodiesterase activity"/>
    <property type="evidence" value="ECO:0007669"/>
    <property type="project" value="InterPro"/>
</dbReference>
<dbReference type="PANTHER" id="PTHR33121:SF70">
    <property type="entry name" value="SIGNALING PROTEIN YKOW"/>
    <property type="match status" value="1"/>
</dbReference>
<dbReference type="Pfam" id="PF00563">
    <property type="entry name" value="EAL"/>
    <property type="match status" value="1"/>
</dbReference>
<accession>A0A4Q0YTA3</accession>
<sequence>MLKYFSAKASSISSVFALTMLLILLGTGLTYFPPVEVFDSKTSKAEVELGYHADLRALGKVVFTEFEYEPFVDLQSVTLPEYEKNLFVSLSLKNEERTPLSLTVSSPLPNQFFERIYLVNNDGETGYKILSGTSKWRISEYEKAEKSRSFEIELNSGEQREIITLMHSDTGFISPPLVRESKAHLFIELIRTLLISLAVVIFFLTAVQKGLVLLWASKSHRLSYLLVSGGIIVVLVAAFVRGDLTFGLSTPAELSRTSAVVLMILSLFVCKATTRLSRDDLTELQKLTKYIHVSVMLTLSVMAAFIPEYISSTVIHFFTLLTLAFTVVFPIISANRLCTYRILLSITGIPVCVGLVLSLLTYSGSVPYHFLGEVALVSGVIVALVTLGFVMVLSSRSEQSRLLRKLSHDNVSSLPNLNVLNHVITQLIEEDRKFTFFTFVINGYSSVGPYITHEEKKRYLREISKRLNMFLTDSNGLVIELDNKTLPQRLGYISDGKIGFILADRDVEESLIVAKRIHSLMTNFLHLDNIAVNLSGKIGISVYPRDGQDSEQLINKSIQALNQTQNKNVSVAVYDHEKSRNLTLKMSLVSELKKAIEQNELEIYHQPQINLKTGSIYGSEVLLRWHHKERGFISPELIVSLAEEIGLMPMLTKWIITRAFEHQLVMQKASINRRISINVTASDVMQSDFVSMLLALADKYQTQLTLVTLELTESTFVRDFESFIRTMDKLSKHGVEVSIDDYGTGYSSLNYLSRFSFTELKIDRSFIDGMPHSHRNQTIVRTTVELAKALGLATVAEGVEDKETETMLVSFGVDVGQGYYYAKPMSFSQYQLYLKRKVPQVERLN</sequence>
<feature type="transmembrane region" description="Helical" evidence="1">
    <location>
        <begin position="374"/>
        <end position="394"/>
    </location>
</feature>
<evidence type="ECO:0000256" key="1">
    <source>
        <dbReference type="SAM" id="Phobius"/>
    </source>
</evidence>
<organism evidence="4 5">
    <name type="scientific">Veronia nyctiphanis</name>
    <dbReference type="NCBI Taxonomy" id="1278244"/>
    <lineage>
        <taxon>Bacteria</taxon>
        <taxon>Pseudomonadati</taxon>
        <taxon>Pseudomonadota</taxon>
        <taxon>Gammaproteobacteria</taxon>
        <taxon>Vibrionales</taxon>
        <taxon>Vibrionaceae</taxon>
        <taxon>Veronia</taxon>
    </lineage>
</organism>
<dbReference type="InterPro" id="IPR000160">
    <property type="entry name" value="GGDEF_dom"/>
</dbReference>
<feature type="transmembrane region" description="Helical" evidence="1">
    <location>
        <begin position="342"/>
        <end position="362"/>
    </location>
</feature>
<dbReference type="Proteomes" id="UP000290287">
    <property type="component" value="Unassembled WGS sequence"/>
</dbReference>
<dbReference type="Gene3D" id="3.30.70.270">
    <property type="match status" value="1"/>
</dbReference>
<dbReference type="InterPro" id="IPR050706">
    <property type="entry name" value="Cyclic-di-GMP_PDE-like"/>
</dbReference>
<dbReference type="EMBL" id="PEIB01000002">
    <property type="protein sequence ID" value="RXJ74447.1"/>
    <property type="molecule type" value="Genomic_DNA"/>
</dbReference>
<dbReference type="InterPro" id="IPR029787">
    <property type="entry name" value="Nucleotide_cyclase"/>
</dbReference>
<name>A0A4Q0YTA3_9GAMM</name>
<dbReference type="SMART" id="SM00052">
    <property type="entry name" value="EAL"/>
    <property type="match status" value="1"/>
</dbReference>
<dbReference type="Gene3D" id="3.20.20.450">
    <property type="entry name" value="EAL domain"/>
    <property type="match status" value="1"/>
</dbReference>
<dbReference type="SUPFAM" id="SSF141868">
    <property type="entry name" value="EAL domain-like"/>
    <property type="match status" value="1"/>
</dbReference>
<proteinExistence type="predicted"/>
<comment type="caution">
    <text evidence="4">The sequence shown here is derived from an EMBL/GenBank/DDBJ whole genome shotgun (WGS) entry which is preliminary data.</text>
</comment>
<dbReference type="SUPFAM" id="SSF55073">
    <property type="entry name" value="Nucleotide cyclase"/>
    <property type="match status" value="1"/>
</dbReference>
<evidence type="ECO:0000313" key="4">
    <source>
        <dbReference type="EMBL" id="RXJ74447.1"/>
    </source>
</evidence>
<evidence type="ECO:0000313" key="5">
    <source>
        <dbReference type="Proteomes" id="UP000290287"/>
    </source>
</evidence>
<feature type="transmembrane region" description="Helical" evidence="1">
    <location>
        <begin position="254"/>
        <end position="270"/>
    </location>
</feature>
<dbReference type="InterPro" id="IPR001633">
    <property type="entry name" value="EAL_dom"/>
</dbReference>
<gene>
    <name evidence="4" type="ORF">CS022_02265</name>
</gene>
<feature type="transmembrane region" description="Helical" evidence="1">
    <location>
        <begin position="193"/>
        <end position="215"/>
    </location>
</feature>
<dbReference type="OrthoDB" id="9804951at2"/>
<dbReference type="InterPro" id="IPR035919">
    <property type="entry name" value="EAL_sf"/>
</dbReference>
<keyword evidence="1" id="KW-0812">Transmembrane</keyword>
<keyword evidence="5" id="KW-1185">Reference proteome</keyword>
<evidence type="ECO:0000259" key="3">
    <source>
        <dbReference type="PROSITE" id="PS50887"/>
    </source>
</evidence>
<dbReference type="AlphaFoldDB" id="A0A4Q0YTA3"/>
<keyword evidence="1" id="KW-1133">Transmembrane helix</keyword>
<dbReference type="PROSITE" id="PS50883">
    <property type="entry name" value="EAL"/>
    <property type="match status" value="1"/>
</dbReference>
<dbReference type="Pfam" id="PF00990">
    <property type="entry name" value="GGDEF"/>
    <property type="match status" value="1"/>
</dbReference>